<feature type="compositionally biased region" description="Polar residues" evidence="11">
    <location>
        <begin position="643"/>
        <end position="654"/>
    </location>
</feature>
<comment type="caution">
    <text evidence="15">The sequence shown here is derived from an EMBL/GenBank/DDBJ whole genome shotgun (WGS) entry which is preliminary data.</text>
</comment>
<dbReference type="Gene3D" id="3.40.50.300">
    <property type="entry name" value="P-loop containing nucleotide triphosphate hydrolases"/>
    <property type="match status" value="2"/>
</dbReference>
<evidence type="ECO:0000256" key="7">
    <source>
        <dbReference type="ARBA" id="ARBA00047984"/>
    </source>
</evidence>
<dbReference type="InterPro" id="IPR044773">
    <property type="entry name" value="DDX18/Has1_DEADc"/>
</dbReference>
<keyword evidence="2 9" id="KW-0378">Hydrolase</keyword>
<protein>
    <recommendedName>
        <fullName evidence="10">ATP-dependent RNA helicase</fullName>
        <ecNumber evidence="10">3.6.4.13</ecNumber>
    </recommendedName>
</protein>
<dbReference type="Pfam" id="PF00271">
    <property type="entry name" value="Helicase_C"/>
    <property type="match status" value="1"/>
</dbReference>
<dbReference type="SUPFAM" id="SSF52540">
    <property type="entry name" value="P-loop containing nucleoside triphosphate hydrolases"/>
    <property type="match status" value="2"/>
</dbReference>
<dbReference type="CDD" id="cd17942">
    <property type="entry name" value="DEADc_DDX18"/>
    <property type="match status" value="1"/>
</dbReference>
<reference evidence="15 16" key="1">
    <citation type="submission" date="2024-02" db="EMBL/GenBank/DDBJ databases">
        <authorList>
            <person name="Chen Y."/>
            <person name="Shah S."/>
            <person name="Dougan E. K."/>
            <person name="Thang M."/>
            <person name="Chan C."/>
        </authorList>
    </citation>
    <scope>NUCLEOTIDE SEQUENCE [LARGE SCALE GENOMIC DNA]</scope>
</reference>
<dbReference type="InterPro" id="IPR001650">
    <property type="entry name" value="Helicase_C-like"/>
</dbReference>
<evidence type="ECO:0000256" key="10">
    <source>
        <dbReference type="RuleBase" id="RU365068"/>
    </source>
</evidence>
<evidence type="ECO:0000256" key="5">
    <source>
        <dbReference type="ARBA" id="ARBA00022884"/>
    </source>
</evidence>
<dbReference type="Pfam" id="PF13959">
    <property type="entry name" value="CTE_SPB4"/>
    <property type="match status" value="1"/>
</dbReference>
<dbReference type="SMART" id="SM00490">
    <property type="entry name" value="HELICc"/>
    <property type="match status" value="1"/>
</dbReference>
<feature type="domain" description="DEAD-box RNA helicase Q" evidence="14">
    <location>
        <begin position="179"/>
        <end position="207"/>
    </location>
</feature>
<evidence type="ECO:0000256" key="1">
    <source>
        <dbReference type="ARBA" id="ARBA00022741"/>
    </source>
</evidence>
<dbReference type="InterPro" id="IPR027417">
    <property type="entry name" value="P-loop_NTPase"/>
</dbReference>
<feature type="compositionally biased region" description="Acidic residues" evidence="11">
    <location>
        <begin position="55"/>
        <end position="65"/>
    </location>
</feature>
<keyword evidence="4 9" id="KW-0067">ATP-binding</keyword>
<feature type="region of interest" description="Disordered" evidence="11">
    <location>
        <begin position="624"/>
        <end position="671"/>
    </location>
</feature>
<evidence type="ECO:0000256" key="11">
    <source>
        <dbReference type="SAM" id="MobiDB-lite"/>
    </source>
</evidence>
<dbReference type="EMBL" id="CAXAMM010011181">
    <property type="protein sequence ID" value="CAK9025450.1"/>
    <property type="molecule type" value="Genomic_DNA"/>
</dbReference>
<feature type="domain" description="Helicase ATP-binding" evidence="12">
    <location>
        <begin position="210"/>
        <end position="385"/>
    </location>
</feature>
<feature type="compositionally biased region" description="Basic residues" evidence="11">
    <location>
        <begin position="117"/>
        <end position="128"/>
    </location>
</feature>
<organism evidence="15 16">
    <name type="scientific">Durusdinium trenchii</name>
    <dbReference type="NCBI Taxonomy" id="1381693"/>
    <lineage>
        <taxon>Eukaryota</taxon>
        <taxon>Sar</taxon>
        <taxon>Alveolata</taxon>
        <taxon>Dinophyceae</taxon>
        <taxon>Suessiales</taxon>
        <taxon>Symbiodiniaceae</taxon>
        <taxon>Durusdinium</taxon>
    </lineage>
</organism>
<evidence type="ECO:0000256" key="4">
    <source>
        <dbReference type="ARBA" id="ARBA00022840"/>
    </source>
</evidence>
<comment type="similarity">
    <text evidence="6">Belongs to the DEAD box helicase family. DDX18/HAS1 subfamily.</text>
</comment>
<comment type="function">
    <text evidence="10">RNA helicase.</text>
</comment>
<evidence type="ECO:0000256" key="9">
    <source>
        <dbReference type="RuleBase" id="RU000492"/>
    </source>
</evidence>
<feature type="short sequence motif" description="Q motif" evidence="8">
    <location>
        <begin position="179"/>
        <end position="207"/>
    </location>
</feature>
<dbReference type="SMART" id="SM01178">
    <property type="entry name" value="DUF4217"/>
    <property type="match status" value="1"/>
</dbReference>
<evidence type="ECO:0000256" key="3">
    <source>
        <dbReference type="ARBA" id="ARBA00022806"/>
    </source>
</evidence>
<dbReference type="EC" id="3.6.4.13" evidence="10"/>
<feature type="compositionally biased region" description="Basic and acidic residues" evidence="11">
    <location>
        <begin position="658"/>
        <end position="671"/>
    </location>
</feature>
<dbReference type="InterPro" id="IPR025313">
    <property type="entry name" value="SPB4-like_CTE"/>
</dbReference>
<evidence type="ECO:0000313" key="15">
    <source>
        <dbReference type="EMBL" id="CAK9025450.1"/>
    </source>
</evidence>
<name>A0ABP0KF57_9DINO</name>
<evidence type="ECO:0000256" key="2">
    <source>
        <dbReference type="ARBA" id="ARBA00022801"/>
    </source>
</evidence>
<accession>A0ABP0KF57</accession>
<feature type="domain" description="Helicase C-terminal" evidence="13">
    <location>
        <begin position="398"/>
        <end position="568"/>
    </location>
</feature>
<dbReference type="InterPro" id="IPR014014">
    <property type="entry name" value="RNA_helicase_DEAD_Q_motif"/>
</dbReference>
<dbReference type="PROSITE" id="PS51194">
    <property type="entry name" value="HELICASE_CTER"/>
    <property type="match status" value="1"/>
</dbReference>
<dbReference type="PROSITE" id="PS00039">
    <property type="entry name" value="DEAD_ATP_HELICASE"/>
    <property type="match status" value="1"/>
</dbReference>
<gene>
    <name evidence="15" type="ORF">SCF082_LOCUS17089</name>
</gene>
<feature type="compositionally biased region" description="Basic residues" evidence="11">
    <location>
        <begin position="85"/>
        <end position="94"/>
    </location>
</feature>
<dbReference type="InterPro" id="IPR000629">
    <property type="entry name" value="RNA-helicase_DEAD-box_CS"/>
</dbReference>
<evidence type="ECO:0000256" key="8">
    <source>
        <dbReference type="PROSITE-ProRule" id="PRU00552"/>
    </source>
</evidence>
<sequence length="671" mass="75612">MAPEAEADKEEPELYVTTQPIKADKWRERRAKRKLKKLESQEAERARRREQGLDSSDDDDGEVIMDDGKDFKPPVQEAEEEPVKKGKKRKKKANGKTEADGVAEEAEKKEPQEPPKKKSKTKKKKAKKNTAEDQDEPDSVEADDDEEEEAEEQKEEGPSAQEVHEMQKSIHHAGFFSESRFDSLEICEPLKKALKESNFEVMTEIQAKSIPHLLKGKDVLAAAKTGSGKTLAFLVPACDLLYNVKFLPRNGAGAIAISPTRELAQQIYDVLRNISKYMSQSIAVVVGGMNRKPEAEKLSKGINILVATPGRLLDHMQNTKGFIYHNLVNLIIDEADRILEVGFEEEMNMIIKLLPKKRQTSLFSATQTRKVADLARLSLNKPVFVEVKTKDNVSTVAGLTQGYVVCPAESRFLLLFTFLKRNKDKKVMVFMSACNSVKFHDELLNYIDVPVNCIHGHKKQQARSSTYYQFCGAEKGILICTDVAARGLDIPKVDWIVQYDPPDEPKEYIHRVGRTARGASGKGKALLFLMPEELGFLHYLRRAGVPVSEYSFPPSKIANIQLQLERVIEKNYHLHRSSRDAYRSYMHAYAAHSAKDCFDVHKLDLAKVAKAFGFAHPPKVELNLKHTARKKPTGTKGTLKKQLSGQSSGHQFSADNPYGKRDPNDKRQFSR</sequence>
<feature type="region of interest" description="Disordered" evidence="11">
    <location>
        <begin position="1"/>
        <end position="166"/>
    </location>
</feature>
<evidence type="ECO:0000256" key="6">
    <source>
        <dbReference type="ARBA" id="ARBA00024357"/>
    </source>
</evidence>
<keyword evidence="3 9" id="KW-0347">Helicase</keyword>
<evidence type="ECO:0000259" key="13">
    <source>
        <dbReference type="PROSITE" id="PS51194"/>
    </source>
</evidence>
<dbReference type="Pfam" id="PF00270">
    <property type="entry name" value="DEAD"/>
    <property type="match status" value="1"/>
</dbReference>
<dbReference type="PANTHER" id="PTHR24031">
    <property type="entry name" value="RNA HELICASE"/>
    <property type="match status" value="1"/>
</dbReference>
<feature type="compositionally biased region" description="Acidic residues" evidence="11">
    <location>
        <begin position="132"/>
        <end position="154"/>
    </location>
</feature>
<keyword evidence="16" id="KW-1185">Reference proteome</keyword>
<dbReference type="PROSITE" id="PS51195">
    <property type="entry name" value="Q_MOTIF"/>
    <property type="match status" value="1"/>
</dbReference>
<comment type="catalytic activity">
    <reaction evidence="7 10">
        <text>ATP + H2O = ADP + phosphate + H(+)</text>
        <dbReference type="Rhea" id="RHEA:13065"/>
        <dbReference type="ChEBI" id="CHEBI:15377"/>
        <dbReference type="ChEBI" id="CHEBI:15378"/>
        <dbReference type="ChEBI" id="CHEBI:30616"/>
        <dbReference type="ChEBI" id="CHEBI:43474"/>
        <dbReference type="ChEBI" id="CHEBI:456216"/>
        <dbReference type="EC" id="3.6.4.13"/>
    </reaction>
</comment>
<comment type="domain">
    <text evidence="10">The Q motif is unique to and characteristic of the DEAD box family of RNA helicases and controls ATP binding and hydrolysis.</text>
</comment>
<evidence type="ECO:0000313" key="16">
    <source>
        <dbReference type="Proteomes" id="UP001642464"/>
    </source>
</evidence>
<proteinExistence type="inferred from homology"/>
<dbReference type="InterPro" id="IPR014001">
    <property type="entry name" value="Helicase_ATP-bd"/>
</dbReference>
<dbReference type="CDD" id="cd18787">
    <property type="entry name" value="SF2_C_DEAD"/>
    <property type="match status" value="1"/>
</dbReference>
<dbReference type="Proteomes" id="UP001642464">
    <property type="component" value="Unassembled WGS sequence"/>
</dbReference>
<evidence type="ECO:0000259" key="12">
    <source>
        <dbReference type="PROSITE" id="PS51192"/>
    </source>
</evidence>
<dbReference type="GO" id="GO:0004386">
    <property type="term" value="F:helicase activity"/>
    <property type="evidence" value="ECO:0007669"/>
    <property type="project" value="UniProtKB-KW"/>
</dbReference>
<keyword evidence="1 9" id="KW-0547">Nucleotide-binding</keyword>
<feature type="compositionally biased region" description="Basic and acidic residues" evidence="11">
    <location>
        <begin position="37"/>
        <end position="52"/>
    </location>
</feature>
<dbReference type="PROSITE" id="PS51192">
    <property type="entry name" value="HELICASE_ATP_BIND_1"/>
    <property type="match status" value="1"/>
</dbReference>
<keyword evidence="5 10" id="KW-0694">RNA-binding</keyword>
<dbReference type="SMART" id="SM00487">
    <property type="entry name" value="DEXDc"/>
    <property type="match status" value="1"/>
</dbReference>
<dbReference type="InterPro" id="IPR011545">
    <property type="entry name" value="DEAD/DEAH_box_helicase_dom"/>
</dbReference>
<feature type="compositionally biased region" description="Basic and acidic residues" evidence="11">
    <location>
        <begin position="95"/>
        <end position="116"/>
    </location>
</feature>
<evidence type="ECO:0000259" key="14">
    <source>
        <dbReference type="PROSITE" id="PS51195"/>
    </source>
</evidence>
<feature type="compositionally biased region" description="Acidic residues" evidence="11">
    <location>
        <begin position="1"/>
        <end position="13"/>
    </location>
</feature>